<evidence type="ECO:0000313" key="3">
    <source>
        <dbReference type="Proteomes" id="UP000494120"/>
    </source>
</evidence>
<dbReference type="EMBL" id="CABVQG010000011">
    <property type="protein sequence ID" value="VWC72774.1"/>
    <property type="molecule type" value="Genomic_DNA"/>
</dbReference>
<dbReference type="AlphaFoldDB" id="A0A6J5IWF7"/>
<proteinExistence type="predicted"/>
<organism evidence="1 4">
    <name type="scientific">Burkholderia aenigmatica</name>
    <dbReference type="NCBI Taxonomy" id="2015348"/>
    <lineage>
        <taxon>Bacteria</taxon>
        <taxon>Pseudomonadati</taxon>
        <taxon>Pseudomonadota</taxon>
        <taxon>Betaproteobacteria</taxon>
        <taxon>Burkholderiales</taxon>
        <taxon>Burkholderiaceae</taxon>
        <taxon>Burkholderia</taxon>
        <taxon>Burkholderia cepacia complex</taxon>
    </lineage>
</organism>
<keyword evidence="3" id="KW-1185">Reference proteome</keyword>
<evidence type="ECO:0000313" key="2">
    <source>
        <dbReference type="EMBL" id="VWC72774.1"/>
    </source>
</evidence>
<protein>
    <submittedName>
        <fullName evidence="1">Uncharacterized protein</fullName>
    </submittedName>
</protein>
<name>A0A6J5IWF7_9BURK</name>
<dbReference type="Proteomes" id="UP000494120">
    <property type="component" value="Unassembled WGS sequence"/>
</dbReference>
<dbReference type="EMBL" id="CABWIL020000005">
    <property type="protein sequence ID" value="CAB3962363.1"/>
    <property type="molecule type" value="Genomic_DNA"/>
</dbReference>
<reference evidence="1 4" key="1">
    <citation type="submission" date="2020-04" db="EMBL/GenBank/DDBJ databases">
        <authorList>
            <person name="Depoorter E."/>
        </authorList>
    </citation>
    <scope>NUCLEOTIDE SEQUENCE [LARGE SCALE GENOMIC DNA]</scope>
    <source>
        <strain evidence="1 4">BCC0217</strain>
        <strain evidence="2 3">R-17378</strain>
    </source>
</reference>
<accession>A0A6J5IWF7</accession>
<gene>
    <name evidence="2" type="ORF">BLA17378_03363</name>
    <name evidence="1" type="ORF">BLA3211_01749</name>
</gene>
<evidence type="ECO:0000313" key="1">
    <source>
        <dbReference type="EMBL" id="CAB3962363.1"/>
    </source>
</evidence>
<evidence type="ECO:0000313" key="4">
    <source>
        <dbReference type="Proteomes" id="UP000494301"/>
    </source>
</evidence>
<sequence length="36" mass="4107">MIAVSTGKFVEILTDYVFCLQSVMQDCFEHLKSVSH</sequence>
<dbReference type="Proteomes" id="UP000494301">
    <property type="component" value="Unassembled WGS sequence"/>
</dbReference>